<name>A0ACB8A3D5_9AGAM</name>
<comment type="caution">
    <text evidence="1">The sequence shown here is derived from an EMBL/GenBank/DDBJ whole genome shotgun (WGS) entry which is preliminary data.</text>
</comment>
<dbReference type="Proteomes" id="UP000790377">
    <property type="component" value="Unassembled WGS sequence"/>
</dbReference>
<dbReference type="EMBL" id="MU267893">
    <property type="protein sequence ID" value="KAH7907553.1"/>
    <property type="molecule type" value="Genomic_DNA"/>
</dbReference>
<accession>A0ACB8A3D5</accession>
<reference evidence="1" key="1">
    <citation type="journal article" date="2021" name="New Phytol.">
        <title>Evolutionary innovations through gain and loss of genes in the ectomycorrhizal Boletales.</title>
        <authorList>
            <person name="Wu G."/>
            <person name="Miyauchi S."/>
            <person name="Morin E."/>
            <person name="Kuo A."/>
            <person name="Drula E."/>
            <person name="Varga T."/>
            <person name="Kohler A."/>
            <person name="Feng B."/>
            <person name="Cao Y."/>
            <person name="Lipzen A."/>
            <person name="Daum C."/>
            <person name="Hundley H."/>
            <person name="Pangilinan J."/>
            <person name="Johnson J."/>
            <person name="Barry K."/>
            <person name="LaButti K."/>
            <person name="Ng V."/>
            <person name="Ahrendt S."/>
            <person name="Min B."/>
            <person name="Choi I.G."/>
            <person name="Park H."/>
            <person name="Plett J.M."/>
            <person name="Magnuson J."/>
            <person name="Spatafora J.W."/>
            <person name="Nagy L.G."/>
            <person name="Henrissat B."/>
            <person name="Grigoriev I.V."/>
            <person name="Yang Z.L."/>
            <person name="Xu J."/>
            <person name="Martin F.M."/>
        </authorList>
    </citation>
    <scope>NUCLEOTIDE SEQUENCE</scope>
    <source>
        <strain evidence="1">ATCC 28755</strain>
    </source>
</reference>
<evidence type="ECO:0000313" key="1">
    <source>
        <dbReference type="EMBL" id="KAH7907553.1"/>
    </source>
</evidence>
<evidence type="ECO:0000313" key="2">
    <source>
        <dbReference type="Proteomes" id="UP000790377"/>
    </source>
</evidence>
<organism evidence="1 2">
    <name type="scientific">Hygrophoropsis aurantiaca</name>
    <dbReference type="NCBI Taxonomy" id="72124"/>
    <lineage>
        <taxon>Eukaryota</taxon>
        <taxon>Fungi</taxon>
        <taxon>Dikarya</taxon>
        <taxon>Basidiomycota</taxon>
        <taxon>Agaricomycotina</taxon>
        <taxon>Agaricomycetes</taxon>
        <taxon>Agaricomycetidae</taxon>
        <taxon>Boletales</taxon>
        <taxon>Coniophorineae</taxon>
        <taxon>Hygrophoropsidaceae</taxon>
        <taxon>Hygrophoropsis</taxon>
    </lineage>
</organism>
<keyword evidence="2" id="KW-1185">Reference proteome</keyword>
<proteinExistence type="predicted"/>
<sequence>MPSVFTLPRMKKQQKPLAPALRQTSSTSKPNQDHSSSNSLTDFNDILSLPETNSSHTIFSHSLSFSGESPPALKQTAWDSCTLVSPQDHSSPNLSTALSSVDKISLTVPQRTASENVPVEPESSGIGQLHTYVQKLSQTVGLIWSSLVSAPKATYQPFEEKEFDGCSVNKRRILTWISDHCDTLEGHAHKASMHPGMHKILKYQKNGINIIRDMKIYKCLAMFTFLHLILCVKDKKRLAILYQYVEEWKSWDATRCLSILCLSSQEDVSNAVYTSRKSMVYGN</sequence>
<protein>
    <submittedName>
        <fullName evidence="1">Uncharacterized protein</fullName>
    </submittedName>
</protein>
<gene>
    <name evidence="1" type="ORF">BJ138DRAFT_1116590</name>
</gene>